<dbReference type="EMBL" id="BAHC01000050">
    <property type="protein sequence ID" value="GAB89104.1"/>
    <property type="molecule type" value="Genomic_DNA"/>
</dbReference>
<reference evidence="3 4" key="1">
    <citation type="submission" date="2012-08" db="EMBL/GenBank/DDBJ databases">
        <title>Whole genome shotgun sequence of Gordonia rhizosphera NBRC 16068.</title>
        <authorList>
            <person name="Takarada H."/>
            <person name="Isaki S."/>
            <person name="Hosoyama A."/>
            <person name="Tsuchikane K."/>
            <person name="Katsumata H."/>
            <person name="Baba S."/>
            <person name="Ohji S."/>
            <person name="Yamazaki S."/>
            <person name="Fujita N."/>
        </authorList>
    </citation>
    <scope>NUCLEOTIDE SEQUENCE [LARGE SCALE GENOMIC DNA]</scope>
    <source>
        <strain evidence="3 4">NBRC 16068</strain>
    </source>
</reference>
<dbReference type="AlphaFoldDB" id="K6WRB9"/>
<feature type="signal peptide" evidence="2">
    <location>
        <begin position="1"/>
        <end position="33"/>
    </location>
</feature>
<dbReference type="STRING" id="1108045.GORHZ_050_00210"/>
<keyword evidence="4" id="KW-1185">Reference proteome</keyword>
<feature type="compositionally biased region" description="Acidic residues" evidence="1">
    <location>
        <begin position="114"/>
        <end position="127"/>
    </location>
</feature>
<gene>
    <name evidence="3" type="ORF">GORHZ_050_00210</name>
</gene>
<evidence type="ECO:0000313" key="3">
    <source>
        <dbReference type="EMBL" id="GAB89104.1"/>
    </source>
</evidence>
<organism evidence="3 4">
    <name type="scientific">Gordonia rhizosphera NBRC 16068</name>
    <dbReference type="NCBI Taxonomy" id="1108045"/>
    <lineage>
        <taxon>Bacteria</taxon>
        <taxon>Bacillati</taxon>
        <taxon>Actinomycetota</taxon>
        <taxon>Actinomycetes</taxon>
        <taxon>Mycobacteriales</taxon>
        <taxon>Gordoniaceae</taxon>
        <taxon>Gordonia</taxon>
    </lineage>
</organism>
<evidence type="ECO:0000313" key="4">
    <source>
        <dbReference type="Proteomes" id="UP000008363"/>
    </source>
</evidence>
<evidence type="ECO:0000256" key="1">
    <source>
        <dbReference type="SAM" id="MobiDB-lite"/>
    </source>
</evidence>
<feature type="compositionally biased region" description="Low complexity" evidence="1">
    <location>
        <begin position="41"/>
        <end position="71"/>
    </location>
</feature>
<dbReference type="eggNOG" id="COG3827">
    <property type="taxonomic scope" value="Bacteria"/>
</dbReference>
<feature type="chain" id="PRO_5003896130" evidence="2">
    <location>
        <begin position="34"/>
        <end position="604"/>
    </location>
</feature>
<feature type="compositionally biased region" description="Basic and acidic residues" evidence="1">
    <location>
        <begin position="174"/>
        <end position="188"/>
    </location>
</feature>
<feature type="region of interest" description="Disordered" evidence="1">
    <location>
        <begin position="37"/>
        <end position="205"/>
    </location>
</feature>
<dbReference type="Proteomes" id="UP000008363">
    <property type="component" value="Unassembled WGS sequence"/>
</dbReference>
<feature type="compositionally biased region" description="Acidic residues" evidence="1">
    <location>
        <begin position="72"/>
        <end position="93"/>
    </location>
</feature>
<sequence length="604" mass="62853">MCVKGVGVTRRIVMSSGIAAALLMAAPAGVAVADELIGSDTSSPNSVTEETETSSPESAESSEAGESAGQESADEAPADDEAADEPTESPAEEESAHEPPADEPPAQTGTYEPESGDAESGDSESPDAADAPPESVSEDVAETAGDATAPTPRMPHLNFTPPGRESDAAPMGRHRADEAPTGRHRADSTLDSGLNAIGPSQSAPVPEVPDPVLVIDEFVAEPGTTAAMAPIVADSSVFYRLTHNSGGAGLIFLNQNLTVAGVLNRRSRGDGTDYFGLLSPGEQLTLPVRPVAELSVGDSPLADAIDDSLLVQAVRSAVAPLLWYGIDADDRYYDPSDFQVLIGDNYRIADADGITYTYDADANTITFTNTTDQDVAVIAVDQNNIPHGDGIYVVPAGESMTIDTGEDISGYVVQGERDSEGHAVIYGMVVVQDDATLSQNFNPYGGAIRDADAPIIDPEDNFWDPTEGLATGLLWPFDAVGANAGTDGVYYTTGADGVTIHNDGDSDIAIIVFRGTQDSMLIPQTEMYVIEAGTTHTIELTEGSYAFTSVQGQRVADGPDAGKPTLYGGFVALGTGDDTSVNEIDLLPEDQYGTITQGPTMLVA</sequence>
<keyword evidence="2" id="KW-0732">Signal</keyword>
<comment type="caution">
    <text evidence="3">The sequence shown here is derived from an EMBL/GenBank/DDBJ whole genome shotgun (WGS) entry which is preliminary data.</text>
</comment>
<accession>K6WRB9</accession>
<name>K6WRB9_9ACTN</name>
<protein>
    <submittedName>
        <fullName evidence="3">Uncharacterized protein</fullName>
    </submittedName>
</protein>
<proteinExistence type="predicted"/>
<evidence type="ECO:0000256" key="2">
    <source>
        <dbReference type="SAM" id="SignalP"/>
    </source>
</evidence>